<feature type="transmembrane region" description="Helical" evidence="9">
    <location>
        <begin position="56"/>
        <end position="74"/>
    </location>
</feature>
<dbReference type="GO" id="GO:0046872">
    <property type="term" value="F:metal ion binding"/>
    <property type="evidence" value="ECO:0007669"/>
    <property type="project" value="UniProtKB-KW"/>
</dbReference>
<dbReference type="InterPro" id="IPR017850">
    <property type="entry name" value="Alkaline_phosphatase_core_sf"/>
</dbReference>
<comment type="subcellular location">
    <subcellularLocation>
        <location evidence="1">Cell membrane</location>
        <topology evidence="1">Multi-pass membrane protein</topology>
    </subcellularLocation>
</comment>
<dbReference type="Gene3D" id="3.30.1120.80">
    <property type="match status" value="1"/>
</dbReference>
<feature type="binding site" evidence="8">
    <location>
        <position position="316"/>
    </location>
    <ligand>
        <name>Mn(2+)</name>
        <dbReference type="ChEBI" id="CHEBI:29035"/>
    </ligand>
</feature>
<dbReference type="Pfam" id="PF00884">
    <property type="entry name" value="Sulfatase"/>
    <property type="match status" value="1"/>
</dbReference>
<sequence length="621" mass="70617">MLKSLLFFLRFFLFWLLFFFLDRLIFLLIYHQKIAAVPLAETAATFYHAIPLDLSMTAYLAVIPLFSYMYWLLNGRKIVELKWVSVYNKILIVLFSIIAVVNFNIYREWGSKINAKALGFAFLSPGEAMASSASSPIGLSVSLLILLSALGLFLQRYVVLRKLSFSRSPIWIRAIVCLALIAGNFLLIRGGLRGSPITQSMAYFSEQQVLNHAAVNTEWNLLSSILASKMTKKNPYVYLDNQQAERDIKALYTTEKDTTTLILTTKRPNVVVVIVESFTADLTKTLGNEDGITPHFDTLMKKGVLFSQIYSAGSRTDKGLIATLAGFPTLAAGSIVKWPEKMQKIPALSQVFFRNGYHTSFFYGGESEFDNYKAFILSHDYQKLVDKNNFKGNEMKSRWGKFDELVFERQLADLSKESQPFFSTLLTLTNHEPYELPGKSKFGNSDNTAKFKSTAYYTDSCINAYLINAKKQAWYKNTLFVFVADHGHLLPKNIHDISTPGRYHIPLLFYGDVIKDEFRGRKFDQVGSQTDIAATLLAQLDIPAQQFIWSKNLLNPYTKPFAFFSWDNGMGFIDQQQCVTFDNVGKMILFNSNAEDKAKTLQTVDHAKAYLQNVYRQFIEL</sequence>
<dbReference type="EMBL" id="FWXT01000002">
    <property type="protein sequence ID" value="SMC85558.1"/>
    <property type="molecule type" value="Genomic_DNA"/>
</dbReference>
<dbReference type="CDD" id="cd16015">
    <property type="entry name" value="LTA_synthase"/>
    <property type="match status" value="1"/>
</dbReference>
<evidence type="ECO:0000313" key="12">
    <source>
        <dbReference type="Proteomes" id="UP000192756"/>
    </source>
</evidence>
<dbReference type="OrthoDB" id="9777768at2"/>
<feature type="binding site" evidence="8">
    <location>
        <position position="486"/>
    </location>
    <ligand>
        <name>Mn(2+)</name>
        <dbReference type="ChEBI" id="CHEBI:29035"/>
    </ligand>
</feature>
<evidence type="ECO:0000256" key="6">
    <source>
        <dbReference type="PIRSR" id="PIRSR005091-1"/>
    </source>
</evidence>
<dbReference type="RefSeq" id="WP_084239754.1">
    <property type="nucleotide sequence ID" value="NZ_FWXT01000002.1"/>
</dbReference>
<evidence type="ECO:0000313" key="11">
    <source>
        <dbReference type="EMBL" id="SMC85558.1"/>
    </source>
</evidence>
<dbReference type="Gene3D" id="3.40.720.10">
    <property type="entry name" value="Alkaline Phosphatase, subunit A"/>
    <property type="match status" value="1"/>
</dbReference>
<keyword evidence="2" id="KW-1003">Cell membrane</keyword>
<dbReference type="Proteomes" id="UP000192756">
    <property type="component" value="Unassembled WGS sequence"/>
</dbReference>
<dbReference type="GO" id="GO:0005886">
    <property type="term" value="C:plasma membrane"/>
    <property type="evidence" value="ECO:0007669"/>
    <property type="project" value="UniProtKB-SubCell"/>
</dbReference>
<gene>
    <name evidence="11" type="ORF">SAMN04488524_2921</name>
</gene>
<dbReference type="PANTHER" id="PTHR47371:SF3">
    <property type="entry name" value="PHOSPHOGLYCEROL TRANSFERASE I"/>
    <property type="match status" value="1"/>
</dbReference>
<accession>A0A1W2CLN3</accession>
<dbReference type="SUPFAM" id="SSF53649">
    <property type="entry name" value="Alkaline phosphatase-like"/>
    <property type="match status" value="1"/>
</dbReference>
<dbReference type="GO" id="GO:0016740">
    <property type="term" value="F:transferase activity"/>
    <property type="evidence" value="ECO:0007669"/>
    <property type="project" value="UniProtKB-KW"/>
</dbReference>
<keyword evidence="4 9" id="KW-1133">Transmembrane helix</keyword>
<evidence type="ECO:0000256" key="5">
    <source>
        <dbReference type="ARBA" id="ARBA00023136"/>
    </source>
</evidence>
<evidence type="ECO:0000256" key="8">
    <source>
        <dbReference type="PIRSR" id="PIRSR005091-3"/>
    </source>
</evidence>
<keyword evidence="7" id="KW-0479">Metal-binding</keyword>
<keyword evidence="7" id="KW-0464">Manganese</keyword>
<evidence type="ECO:0000259" key="10">
    <source>
        <dbReference type="Pfam" id="PF00884"/>
    </source>
</evidence>
<organism evidence="11 12">
    <name type="scientific">Pedobacter africanus</name>
    <dbReference type="NCBI Taxonomy" id="151894"/>
    <lineage>
        <taxon>Bacteria</taxon>
        <taxon>Pseudomonadati</taxon>
        <taxon>Bacteroidota</taxon>
        <taxon>Sphingobacteriia</taxon>
        <taxon>Sphingobacteriales</taxon>
        <taxon>Sphingobacteriaceae</taxon>
        <taxon>Pedobacter</taxon>
    </lineage>
</organism>
<feature type="binding site" evidence="8">
    <location>
        <position position="276"/>
    </location>
    <ligand>
        <name>Mn(2+)</name>
        <dbReference type="ChEBI" id="CHEBI:29035"/>
    </ligand>
</feature>
<reference evidence="12" key="1">
    <citation type="submission" date="2017-04" db="EMBL/GenBank/DDBJ databases">
        <authorList>
            <person name="Varghese N."/>
            <person name="Submissions S."/>
        </authorList>
    </citation>
    <scope>NUCLEOTIDE SEQUENCE [LARGE SCALE GENOMIC DNA]</scope>
    <source>
        <strain evidence="12">DSM 12126</strain>
    </source>
</reference>
<feature type="domain" description="Sulfatase N-terminal" evidence="10">
    <location>
        <begin position="268"/>
        <end position="542"/>
    </location>
</feature>
<dbReference type="InterPro" id="IPR012160">
    <property type="entry name" value="LtaS-like"/>
</dbReference>
<dbReference type="PIRSF" id="PIRSF005091">
    <property type="entry name" value="Mmb_sulf_HI1246"/>
    <property type="match status" value="1"/>
</dbReference>
<keyword evidence="3 9" id="KW-0812">Transmembrane</keyword>
<name>A0A1W2CLN3_9SPHI</name>
<feature type="transmembrane region" description="Helical" evidence="9">
    <location>
        <begin position="86"/>
        <end position="106"/>
    </location>
</feature>
<evidence type="ECO:0000256" key="4">
    <source>
        <dbReference type="ARBA" id="ARBA00022989"/>
    </source>
</evidence>
<dbReference type="AlphaFoldDB" id="A0A1W2CLN3"/>
<evidence type="ECO:0000256" key="1">
    <source>
        <dbReference type="ARBA" id="ARBA00004651"/>
    </source>
</evidence>
<keyword evidence="12" id="KW-1185">Reference proteome</keyword>
<feature type="transmembrane region" description="Helical" evidence="9">
    <location>
        <begin position="7"/>
        <end position="30"/>
    </location>
</feature>
<feature type="active site" evidence="6">
    <location>
        <position position="316"/>
    </location>
</feature>
<evidence type="ECO:0000256" key="7">
    <source>
        <dbReference type="PIRSR" id="PIRSR005091-2"/>
    </source>
</evidence>
<evidence type="ECO:0000256" key="3">
    <source>
        <dbReference type="ARBA" id="ARBA00022692"/>
    </source>
</evidence>
<dbReference type="InterPro" id="IPR000917">
    <property type="entry name" value="Sulfatase_N"/>
</dbReference>
<protein>
    <submittedName>
        <fullName evidence="11">Phosphoglycerol transferase MdoB</fullName>
    </submittedName>
</protein>
<feature type="transmembrane region" description="Helical" evidence="9">
    <location>
        <begin position="170"/>
        <end position="192"/>
    </location>
</feature>
<keyword evidence="11" id="KW-0808">Transferase</keyword>
<keyword evidence="5 9" id="KW-0472">Membrane</keyword>
<evidence type="ECO:0000256" key="9">
    <source>
        <dbReference type="SAM" id="Phobius"/>
    </source>
</evidence>
<feature type="transmembrane region" description="Helical" evidence="9">
    <location>
        <begin position="137"/>
        <end position="158"/>
    </location>
</feature>
<evidence type="ECO:0000256" key="2">
    <source>
        <dbReference type="ARBA" id="ARBA00022475"/>
    </source>
</evidence>
<feature type="binding site" evidence="8">
    <location>
        <position position="485"/>
    </location>
    <ligand>
        <name>Mn(2+)</name>
        <dbReference type="ChEBI" id="CHEBI:29035"/>
    </ligand>
</feature>
<proteinExistence type="predicted"/>
<feature type="binding site" evidence="7">
    <location>
        <position position="431"/>
    </location>
    <ligand>
        <name>substrate</name>
    </ligand>
</feature>
<dbReference type="PANTHER" id="PTHR47371">
    <property type="entry name" value="LIPOTEICHOIC ACID SYNTHASE"/>
    <property type="match status" value="1"/>
</dbReference>
<dbReference type="InterPro" id="IPR050448">
    <property type="entry name" value="OpgB/LTA_synthase_biosynth"/>
</dbReference>
<dbReference type="STRING" id="151894.SAMN04488524_2921"/>